<reference evidence="2 3" key="1">
    <citation type="journal article" date="2015" name="Nature">
        <title>rRNA introns, odd ribosomes, and small enigmatic genomes across a large radiation of phyla.</title>
        <authorList>
            <person name="Brown C.T."/>
            <person name="Hug L.A."/>
            <person name="Thomas B.C."/>
            <person name="Sharon I."/>
            <person name="Castelle C.J."/>
            <person name="Singh A."/>
            <person name="Wilkins M.J."/>
            <person name="Williams K.H."/>
            <person name="Banfield J.F."/>
        </authorList>
    </citation>
    <scope>NUCLEOTIDE SEQUENCE [LARGE SCALE GENOMIC DNA]</scope>
</reference>
<comment type="caution">
    <text evidence="2">The sequence shown here is derived from an EMBL/GenBank/DDBJ whole genome shotgun (WGS) entry which is preliminary data.</text>
</comment>
<gene>
    <name evidence="2" type="ORF">US90_C0020G0006</name>
</gene>
<keyword evidence="1" id="KW-0812">Transmembrane</keyword>
<feature type="transmembrane region" description="Helical" evidence="1">
    <location>
        <begin position="278"/>
        <end position="296"/>
    </location>
</feature>
<evidence type="ECO:0000313" key="3">
    <source>
        <dbReference type="Proteomes" id="UP000034406"/>
    </source>
</evidence>
<dbReference type="STRING" id="1618490.US90_C0020G0006"/>
<proteinExistence type="predicted"/>
<organism evidence="2 3">
    <name type="scientific">Candidatus Shapirobacteria bacterium GW2011_GWE2_38_30</name>
    <dbReference type="NCBI Taxonomy" id="1618490"/>
    <lineage>
        <taxon>Bacteria</taxon>
        <taxon>Candidatus Shapironibacteriota</taxon>
    </lineage>
</organism>
<keyword evidence="1" id="KW-1133">Transmembrane helix</keyword>
<feature type="transmembrane region" description="Helical" evidence="1">
    <location>
        <begin position="237"/>
        <end position="258"/>
    </location>
</feature>
<accession>A0A0G0MVJ3</accession>
<evidence type="ECO:0000313" key="2">
    <source>
        <dbReference type="EMBL" id="KKQ68951.1"/>
    </source>
</evidence>
<dbReference type="Proteomes" id="UP000034406">
    <property type="component" value="Unassembled WGS sequence"/>
</dbReference>
<dbReference type="EMBL" id="LBUT01000020">
    <property type="protein sequence ID" value="KKQ68951.1"/>
    <property type="molecule type" value="Genomic_DNA"/>
</dbReference>
<name>A0A0G0MVJ3_9BACT</name>
<keyword evidence="1" id="KW-0472">Membrane</keyword>
<feature type="transmembrane region" description="Helical" evidence="1">
    <location>
        <begin position="126"/>
        <end position="148"/>
    </location>
</feature>
<feature type="transmembrane region" description="Helical" evidence="1">
    <location>
        <begin position="26"/>
        <end position="46"/>
    </location>
</feature>
<evidence type="ECO:0000256" key="1">
    <source>
        <dbReference type="SAM" id="Phobius"/>
    </source>
</evidence>
<feature type="transmembrane region" description="Helical" evidence="1">
    <location>
        <begin position="66"/>
        <end position="88"/>
    </location>
</feature>
<dbReference type="AlphaFoldDB" id="A0A0G0MVJ3"/>
<dbReference type="PATRIC" id="fig|1618490.4.peg.753"/>
<sequence>MLYNQNVKSNSGFNAVRSIDNRKRNLPFLSTILIALIIVILIWFFRGGSFKLYASIFFSYYFLTKQIWLSVILIGITQNILFLPLRFIGLKLSTRLKYFESEIDQTNENQQYLMLNKKVREGDSSVLFYIFNFLIQSIAFFSAGRIFLIDFYTQPLNPKYLYDFIPYPQYPLTGTNFHFPFFNVTSTTAVSWTLIFQIWLAILIIFVAPRLLWRLIRFIFRKNKKILEFRINYNKMLLWISGFGSTLFVLSIIFLRHLPTSMEFKWLIADLTRQNTTMNFVTAVGTFITVFHAGYISGKIIVEKAKAANFPLVRINAIFRAHLRSSFKNALLLGIGAFLVTSQIPSAFELSVATFEVLYIISPITFDHLLKRANNRTQPTPPVPVETAS</sequence>
<feature type="transmembrane region" description="Helical" evidence="1">
    <location>
        <begin position="194"/>
        <end position="216"/>
    </location>
</feature>
<protein>
    <submittedName>
        <fullName evidence="2">Uncharacterized protein</fullName>
    </submittedName>
</protein>